<protein>
    <submittedName>
        <fullName evidence="1">Uncharacterized protein</fullName>
    </submittedName>
</protein>
<dbReference type="EMBL" id="SHKW01000001">
    <property type="protein sequence ID" value="RZU41742.1"/>
    <property type="molecule type" value="Genomic_DNA"/>
</dbReference>
<dbReference type="InterPro" id="IPR033788">
    <property type="entry name" value="VbhA-like"/>
</dbReference>
<dbReference type="InterPro" id="IPR036597">
    <property type="entry name" value="Fido-like_dom_sf"/>
</dbReference>
<dbReference type="AlphaFoldDB" id="A0A4Q7YV36"/>
<sequence length="115" mass="12873">MPPTKKIDECFQDAEANFRLSGHDPSEIAHYREIKTRILADEIDFEEAVRLAIEHHTEINRDSVSSPATSAGDDPYCYPGTDVLINKLGIRNKQALEIAESEIGTLRNTQLILHG</sequence>
<dbReference type="RefSeq" id="WP_242617972.1">
    <property type="nucleotide sequence ID" value="NZ_SHKW01000001.1"/>
</dbReference>
<evidence type="ECO:0000313" key="2">
    <source>
        <dbReference type="Proteomes" id="UP000292958"/>
    </source>
</evidence>
<dbReference type="Gene3D" id="1.10.3290.10">
    <property type="entry name" value="Fido-like domain"/>
    <property type="match status" value="1"/>
</dbReference>
<proteinExistence type="predicted"/>
<dbReference type="Proteomes" id="UP000292958">
    <property type="component" value="Unassembled WGS sequence"/>
</dbReference>
<reference evidence="1 2" key="1">
    <citation type="submission" date="2019-02" db="EMBL/GenBank/DDBJ databases">
        <title>Genomic Encyclopedia of Archaeal and Bacterial Type Strains, Phase II (KMG-II): from individual species to whole genera.</title>
        <authorList>
            <person name="Goeker M."/>
        </authorList>
    </citation>
    <scope>NUCLEOTIDE SEQUENCE [LARGE SCALE GENOMIC DNA]</scope>
    <source>
        <strain evidence="1 2">DSM 18101</strain>
    </source>
</reference>
<comment type="caution">
    <text evidence="1">The sequence shown here is derived from an EMBL/GenBank/DDBJ whole genome shotgun (WGS) entry which is preliminary data.</text>
</comment>
<dbReference type="CDD" id="cd11586">
    <property type="entry name" value="VbhA_like"/>
    <property type="match status" value="1"/>
</dbReference>
<name>A0A4Q7YV36_9BACT</name>
<organism evidence="1 2">
    <name type="scientific">Edaphobacter modestus</name>
    <dbReference type="NCBI Taxonomy" id="388466"/>
    <lineage>
        <taxon>Bacteria</taxon>
        <taxon>Pseudomonadati</taxon>
        <taxon>Acidobacteriota</taxon>
        <taxon>Terriglobia</taxon>
        <taxon>Terriglobales</taxon>
        <taxon>Acidobacteriaceae</taxon>
        <taxon>Edaphobacter</taxon>
    </lineage>
</organism>
<keyword evidence="2" id="KW-1185">Reference proteome</keyword>
<accession>A0A4Q7YV36</accession>
<evidence type="ECO:0000313" key="1">
    <source>
        <dbReference type="EMBL" id="RZU41742.1"/>
    </source>
</evidence>
<gene>
    <name evidence="1" type="ORF">BDD14_3272</name>
</gene>